<dbReference type="AlphaFoldDB" id="A0A024GMS2"/>
<organism evidence="1 2">
    <name type="scientific">Albugo candida</name>
    <dbReference type="NCBI Taxonomy" id="65357"/>
    <lineage>
        <taxon>Eukaryota</taxon>
        <taxon>Sar</taxon>
        <taxon>Stramenopiles</taxon>
        <taxon>Oomycota</taxon>
        <taxon>Peronosporomycetes</taxon>
        <taxon>Albuginales</taxon>
        <taxon>Albuginaceae</taxon>
        <taxon>Albugo</taxon>
    </lineage>
</organism>
<reference evidence="1 2" key="1">
    <citation type="submission" date="2012-05" db="EMBL/GenBank/DDBJ databases">
        <title>Recombination and specialization in a pathogen metapopulation.</title>
        <authorList>
            <person name="Gardiner A."/>
            <person name="Kemen E."/>
            <person name="Schultz-Larsen T."/>
            <person name="MacLean D."/>
            <person name="Van Oosterhout C."/>
            <person name="Jones J.D.G."/>
        </authorList>
    </citation>
    <scope>NUCLEOTIDE SEQUENCE [LARGE SCALE GENOMIC DNA]</scope>
    <source>
        <strain evidence="1 2">Ac Nc2</strain>
    </source>
</reference>
<name>A0A024GMS2_9STRA</name>
<evidence type="ECO:0000313" key="1">
    <source>
        <dbReference type="EMBL" id="CCI47644.1"/>
    </source>
</evidence>
<dbReference type="InParanoid" id="A0A024GMS2"/>
<dbReference type="EMBL" id="CAIX01000179">
    <property type="protein sequence ID" value="CCI47644.1"/>
    <property type="molecule type" value="Genomic_DNA"/>
</dbReference>
<protein>
    <submittedName>
        <fullName evidence="1">Uncharacterized protein</fullName>
    </submittedName>
</protein>
<accession>A0A024GMS2</accession>
<dbReference type="Proteomes" id="UP000053237">
    <property type="component" value="Unassembled WGS sequence"/>
</dbReference>
<evidence type="ECO:0000313" key="2">
    <source>
        <dbReference type="Proteomes" id="UP000053237"/>
    </source>
</evidence>
<keyword evidence="2" id="KW-1185">Reference proteome</keyword>
<sequence length="112" mass="12986">MDALYHKCWILQSCAPVFRINIRQEVQTGKNDNNKILLLSTVGTSRTHNLMKKIVMNNTVSIFGLQNTLQIYRVPFMFTLVHLSHRFELCVKLSCYSISQLSSQLNTWPKRA</sequence>
<proteinExistence type="predicted"/>
<comment type="caution">
    <text evidence="1">The sequence shown here is derived from an EMBL/GenBank/DDBJ whole genome shotgun (WGS) entry which is preliminary data.</text>
</comment>
<gene>
    <name evidence="1" type="ORF">BN9_086510</name>
</gene>